<gene>
    <name evidence="1" type="ORF">ILUMI_09550</name>
</gene>
<evidence type="ECO:0008006" key="3">
    <source>
        <dbReference type="Google" id="ProtNLM"/>
    </source>
</evidence>
<dbReference type="GO" id="GO:0003676">
    <property type="term" value="F:nucleic acid binding"/>
    <property type="evidence" value="ECO:0007669"/>
    <property type="project" value="InterPro"/>
</dbReference>
<dbReference type="OrthoDB" id="10065579at2759"/>
<sequence length="87" mass="10047">MDTWYLHHDAPAHHAKACTDYLSNTKLNLFEHPPFSPHLAPWLVPHSRMKRGRAGLRTGFGKWRSVLNVVEITLKEFNKQTCIAKLL</sequence>
<dbReference type="InterPro" id="IPR036397">
    <property type="entry name" value="RNaseH_sf"/>
</dbReference>
<keyword evidence="2" id="KW-1185">Reference proteome</keyword>
<dbReference type="Proteomes" id="UP000801492">
    <property type="component" value="Unassembled WGS sequence"/>
</dbReference>
<evidence type="ECO:0000313" key="1">
    <source>
        <dbReference type="EMBL" id="KAF2896626.1"/>
    </source>
</evidence>
<proteinExistence type="predicted"/>
<name>A0A8K0GEY4_IGNLU</name>
<evidence type="ECO:0000313" key="2">
    <source>
        <dbReference type="Proteomes" id="UP000801492"/>
    </source>
</evidence>
<dbReference type="EMBL" id="VTPC01004898">
    <property type="protein sequence ID" value="KAF2896626.1"/>
    <property type="molecule type" value="Genomic_DNA"/>
</dbReference>
<organism evidence="1 2">
    <name type="scientific">Ignelater luminosus</name>
    <name type="common">Cucubano</name>
    <name type="synonym">Pyrophorus luminosus</name>
    <dbReference type="NCBI Taxonomy" id="2038154"/>
    <lineage>
        <taxon>Eukaryota</taxon>
        <taxon>Metazoa</taxon>
        <taxon>Ecdysozoa</taxon>
        <taxon>Arthropoda</taxon>
        <taxon>Hexapoda</taxon>
        <taxon>Insecta</taxon>
        <taxon>Pterygota</taxon>
        <taxon>Neoptera</taxon>
        <taxon>Endopterygota</taxon>
        <taxon>Coleoptera</taxon>
        <taxon>Polyphaga</taxon>
        <taxon>Elateriformia</taxon>
        <taxon>Elateroidea</taxon>
        <taxon>Elateridae</taxon>
        <taxon>Agrypninae</taxon>
        <taxon>Pyrophorini</taxon>
        <taxon>Ignelater</taxon>
    </lineage>
</organism>
<comment type="caution">
    <text evidence="1">The sequence shown here is derived from an EMBL/GenBank/DDBJ whole genome shotgun (WGS) entry which is preliminary data.</text>
</comment>
<reference evidence="1" key="1">
    <citation type="submission" date="2019-08" db="EMBL/GenBank/DDBJ databases">
        <title>The genome of the North American firefly Photinus pyralis.</title>
        <authorList>
            <consortium name="Photinus pyralis genome working group"/>
            <person name="Fallon T.R."/>
            <person name="Sander Lower S.E."/>
            <person name="Weng J.-K."/>
        </authorList>
    </citation>
    <scope>NUCLEOTIDE SEQUENCE</scope>
    <source>
        <strain evidence="1">TRF0915ILg1</strain>
        <tissue evidence="1">Whole body</tissue>
    </source>
</reference>
<dbReference type="Gene3D" id="3.30.420.10">
    <property type="entry name" value="Ribonuclease H-like superfamily/Ribonuclease H"/>
    <property type="match status" value="1"/>
</dbReference>
<dbReference type="AlphaFoldDB" id="A0A8K0GEY4"/>
<accession>A0A8K0GEY4</accession>
<protein>
    <recommendedName>
        <fullName evidence="3">Tc1-like transposase DDE domain-containing protein</fullName>
    </recommendedName>
</protein>